<organism evidence="2 3">
    <name type="scientific">Phytohabitans rumicis</name>
    <dbReference type="NCBI Taxonomy" id="1076125"/>
    <lineage>
        <taxon>Bacteria</taxon>
        <taxon>Bacillati</taxon>
        <taxon>Actinomycetota</taxon>
        <taxon>Actinomycetes</taxon>
        <taxon>Micromonosporales</taxon>
        <taxon>Micromonosporaceae</taxon>
    </lineage>
</organism>
<dbReference type="PANTHER" id="PTHR36453">
    <property type="entry name" value="SECRETED PROTEIN-RELATED"/>
    <property type="match status" value="1"/>
</dbReference>
<evidence type="ECO:0000313" key="3">
    <source>
        <dbReference type="Proteomes" id="UP000482960"/>
    </source>
</evidence>
<keyword evidence="3" id="KW-1185">Reference proteome</keyword>
<protein>
    <submittedName>
        <fullName evidence="2">Uncharacterized protein</fullName>
    </submittedName>
</protein>
<reference evidence="2 3" key="2">
    <citation type="submission" date="2020-03" db="EMBL/GenBank/DDBJ databases">
        <authorList>
            <person name="Ichikawa N."/>
            <person name="Kimura A."/>
            <person name="Kitahashi Y."/>
            <person name="Uohara A."/>
        </authorList>
    </citation>
    <scope>NUCLEOTIDE SEQUENCE [LARGE SCALE GENOMIC DNA]</scope>
    <source>
        <strain evidence="2 3">NBRC 108638</strain>
    </source>
</reference>
<keyword evidence="1" id="KW-0732">Signal</keyword>
<proteinExistence type="predicted"/>
<comment type="caution">
    <text evidence="2">The sequence shown here is derived from an EMBL/GenBank/DDBJ whole genome shotgun (WGS) entry which is preliminary data.</text>
</comment>
<name>A0A6V8L0U6_9ACTN</name>
<accession>A0A6V8L0U6</accession>
<reference evidence="2 3" key="1">
    <citation type="submission" date="2020-03" db="EMBL/GenBank/DDBJ databases">
        <title>Whole genome shotgun sequence of Phytohabitans rumicis NBRC 108638.</title>
        <authorList>
            <person name="Komaki H."/>
            <person name="Tamura T."/>
        </authorList>
    </citation>
    <scope>NUCLEOTIDE SEQUENCE [LARGE SCALE GENOMIC DNA]</scope>
    <source>
        <strain evidence="2 3">NBRC 108638</strain>
    </source>
</reference>
<dbReference type="AlphaFoldDB" id="A0A6V8L0U6"/>
<dbReference type="EMBL" id="BLPG01000001">
    <property type="protein sequence ID" value="GFJ87727.1"/>
    <property type="molecule type" value="Genomic_DNA"/>
</dbReference>
<feature type="chain" id="PRO_5028832837" evidence="1">
    <location>
        <begin position="30"/>
        <end position="166"/>
    </location>
</feature>
<feature type="signal peptide" evidence="1">
    <location>
        <begin position="1"/>
        <end position="29"/>
    </location>
</feature>
<evidence type="ECO:0000256" key="1">
    <source>
        <dbReference type="SAM" id="SignalP"/>
    </source>
</evidence>
<gene>
    <name evidence="2" type="ORF">Prum_013690</name>
</gene>
<dbReference type="RefSeq" id="WP_173074773.1">
    <property type="nucleotide sequence ID" value="NZ_BAABJB010000032.1"/>
</dbReference>
<evidence type="ECO:0000313" key="2">
    <source>
        <dbReference type="EMBL" id="GFJ87727.1"/>
    </source>
</evidence>
<dbReference type="PANTHER" id="PTHR36453:SF1">
    <property type="entry name" value="RIGHT HANDED BETA HELIX DOMAIN-CONTAINING PROTEIN"/>
    <property type="match status" value="1"/>
</dbReference>
<sequence length="166" mass="17120">MRPSRAAVAVAATLTATGVFVPFTPPAQAALKRHVIVVAPAGTTNASDRGPGTFAGTYRLNEPLRFDAADSGRGGHTVTWRASGGATILSGAQPVTGWALDDAATGIYKAHVGTGFDARQLYVDGALAQRARIRLARTDITLNLIATSHAAGVTGQFSFTDFAVTP</sequence>
<dbReference type="Proteomes" id="UP000482960">
    <property type="component" value="Unassembled WGS sequence"/>
</dbReference>